<accession>A0AAV2HGX8</accession>
<comment type="subcellular location">
    <subcellularLocation>
        <location evidence="1">Nucleus</location>
    </subcellularLocation>
</comment>
<evidence type="ECO:0000256" key="2">
    <source>
        <dbReference type="ARBA" id="ARBA00009761"/>
    </source>
</evidence>
<dbReference type="Pfam" id="PF08661">
    <property type="entry name" value="Rep_fac-A_3"/>
    <property type="match status" value="1"/>
</dbReference>
<dbReference type="GO" id="GO:0006260">
    <property type="term" value="P:DNA replication"/>
    <property type="evidence" value="ECO:0007669"/>
    <property type="project" value="InterPro"/>
</dbReference>
<dbReference type="PANTHER" id="PTHR15114:SF1">
    <property type="entry name" value="REPLICATION PROTEIN A 14 KDA SUBUNIT"/>
    <property type="match status" value="1"/>
</dbReference>
<keyword evidence="5" id="KW-1185">Reference proteome</keyword>
<keyword evidence="3" id="KW-0539">Nucleus</keyword>
<dbReference type="SUPFAM" id="SSF50249">
    <property type="entry name" value="Nucleic acid-binding proteins"/>
    <property type="match status" value="1"/>
</dbReference>
<dbReference type="GO" id="GO:0005662">
    <property type="term" value="C:DNA replication factor A complex"/>
    <property type="evidence" value="ECO:0007669"/>
    <property type="project" value="TreeGrafter"/>
</dbReference>
<dbReference type="AlphaFoldDB" id="A0AAV2HGX8"/>
<comment type="similarity">
    <text evidence="2">Belongs to the replication factor A protein 3 family.</text>
</comment>
<sequence>MSLDEHKTPRISGKLLPNYIGKSVCLLGSAKYVDSNGKFFTLTTCDKQDVQILMQEQPSQLISGLVEVHGDISSKNTVQCNNIVVFPDNASDNFDFSLYQKAVELIHCCPNHYVQGGNIED</sequence>
<reference evidence="4 5" key="1">
    <citation type="submission" date="2024-04" db="EMBL/GenBank/DDBJ databases">
        <authorList>
            <consortium name="Genoscope - CEA"/>
            <person name="William W."/>
        </authorList>
    </citation>
    <scope>NUCLEOTIDE SEQUENCE [LARGE SCALE GENOMIC DNA]</scope>
</reference>
<name>A0AAV2HGX8_LYMST</name>
<dbReference type="GO" id="GO:0003684">
    <property type="term" value="F:damaged DNA binding"/>
    <property type="evidence" value="ECO:0007669"/>
    <property type="project" value="TreeGrafter"/>
</dbReference>
<dbReference type="GO" id="GO:0006289">
    <property type="term" value="P:nucleotide-excision repair"/>
    <property type="evidence" value="ECO:0007669"/>
    <property type="project" value="TreeGrafter"/>
</dbReference>
<dbReference type="EMBL" id="CAXITT010000096">
    <property type="protein sequence ID" value="CAL1531729.1"/>
    <property type="molecule type" value="Genomic_DNA"/>
</dbReference>
<evidence type="ECO:0000313" key="4">
    <source>
        <dbReference type="EMBL" id="CAL1531729.1"/>
    </source>
</evidence>
<evidence type="ECO:0008006" key="6">
    <source>
        <dbReference type="Google" id="ProtNLM"/>
    </source>
</evidence>
<dbReference type="GO" id="GO:0006284">
    <property type="term" value="P:base-excision repair"/>
    <property type="evidence" value="ECO:0007669"/>
    <property type="project" value="TreeGrafter"/>
</dbReference>
<dbReference type="GO" id="GO:0035861">
    <property type="term" value="C:site of double-strand break"/>
    <property type="evidence" value="ECO:0007669"/>
    <property type="project" value="TreeGrafter"/>
</dbReference>
<dbReference type="CDD" id="cd04479">
    <property type="entry name" value="RPA3"/>
    <property type="match status" value="1"/>
</dbReference>
<evidence type="ECO:0000313" key="5">
    <source>
        <dbReference type="Proteomes" id="UP001497497"/>
    </source>
</evidence>
<protein>
    <recommendedName>
        <fullName evidence="6">Replication factor A protein 3</fullName>
    </recommendedName>
</protein>
<dbReference type="GO" id="GO:0003697">
    <property type="term" value="F:single-stranded DNA binding"/>
    <property type="evidence" value="ECO:0007669"/>
    <property type="project" value="TreeGrafter"/>
</dbReference>
<gene>
    <name evidence="4" type="ORF">GSLYS_00005824001</name>
</gene>
<dbReference type="InterPro" id="IPR012340">
    <property type="entry name" value="NA-bd_OB-fold"/>
</dbReference>
<evidence type="ECO:0000256" key="1">
    <source>
        <dbReference type="ARBA" id="ARBA00004123"/>
    </source>
</evidence>
<dbReference type="GO" id="GO:0006298">
    <property type="term" value="P:mismatch repair"/>
    <property type="evidence" value="ECO:0007669"/>
    <property type="project" value="TreeGrafter"/>
</dbReference>
<dbReference type="PANTHER" id="PTHR15114">
    <property type="entry name" value="REPLICATION PROTEIN A3"/>
    <property type="match status" value="1"/>
</dbReference>
<comment type="caution">
    <text evidence="4">The sequence shown here is derived from an EMBL/GenBank/DDBJ whole genome shotgun (WGS) entry which is preliminary data.</text>
</comment>
<evidence type="ECO:0000256" key="3">
    <source>
        <dbReference type="ARBA" id="ARBA00023242"/>
    </source>
</evidence>
<dbReference type="InterPro" id="IPR013970">
    <property type="entry name" value="Rfa2"/>
</dbReference>
<dbReference type="Proteomes" id="UP001497497">
    <property type="component" value="Unassembled WGS sequence"/>
</dbReference>
<organism evidence="4 5">
    <name type="scientific">Lymnaea stagnalis</name>
    <name type="common">Great pond snail</name>
    <name type="synonym">Helix stagnalis</name>
    <dbReference type="NCBI Taxonomy" id="6523"/>
    <lineage>
        <taxon>Eukaryota</taxon>
        <taxon>Metazoa</taxon>
        <taxon>Spiralia</taxon>
        <taxon>Lophotrochozoa</taxon>
        <taxon>Mollusca</taxon>
        <taxon>Gastropoda</taxon>
        <taxon>Heterobranchia</taxon>
        <taxon>Euthyneura</taxon>
        <taxon>Panpulmonata</taxon>
        <taxon>Hygrophila</taxon>
        <taxon>Lymnaeoidea</taxon>
        <taxon>Lymnaeidae</taxon>
        <taxon>Lymnaea</taxon>
    </lineage>
</organism>
<proteinExistence type="inferred from homology"/>
<dbReference type="FunFam" id="2.40.50.140:FF:000395">
    <property type="entry name" value="Replication protein A3"/>
    <property type="match status" value="1"/>
</dbReference>
<dbReference type="Gene3D" id="2.40.50.140">
    <property type="entry name" value="Nucleic acid-binding proteins"/>
    <property type="match status" value="1"/>
</dbReference>
<dbReference type="GO" id="GO:0000724">
    <property type="term" value="P:double-strand break repair via homologous recombination"/>
    <property type="evidence" value="ECO:0007669"/>
    <property type="project" value="TreeGrafter"/>
</dbReference>